<dbReference type="InterPro" id="IPR001296">
    <property type="entry name" value="Glyco_trans_1"/>
</dbReference>
<dbReference type="PANTHER" id="PTHR12526:SF638">
    <property type="entry name" value="SPORE COAT PROTEIN SA"/>
    <property type="match status" value="1"/>
</dbReference>
<dbReference type="PANTHER" id="PTHR12526">
    <property type="entry name" value="GLYCOSYLTRANSFERASE"/>
    <property type="match status" value="1"/>
</dbReference>
<comment type="caution">
    <text evidence="2">The sequence shown here is derived from an EMBL/GenBank/DDBJ whole genome shotgun (WGS) entry which is preliminary data.</text>
</comment>
<evidence type="ECO:0000259" key="1">
    <source>
        <dbReference type="Pfam" id="PF00534"/>
    </source>
</evidence>
<organism evidence="2 3">
    <name type="scientific">Planococcus salinus</name>
    <dbReference type="NCBI Taxonomy" id="1848460"/>
    <lineage>
        <taxon>Bacteria</taxon>
        <taxon>Bacillati</taxon>
        <taxon>Bacillota</taxon>
        <taxon>Bacilli</taxon>
        <taxon>Bacillales</taxon>
        <taxon>Caryophanaceae</taxon>
        <taxon>Planococcus</taxon>
    </lineage>
</organism>
<dbReference type="Gene3D" id="3.40.50.2000">
    <property type="entry name" value="Glycogen Phosphorylase B"/>
    <property type="match status" value="2"/>
</dbReference>
<dbReference type="CDD" id="cd03801">
    <property type="entry name" value="GT4_PimA-like"/>
    <property type="match status" value="1"/>
</dbReference>
<protein>
    <submittedName>
        <fullName evidence="2">Glycosyltransferase</fullName>
    </submittedName>
</protein>
<dbReference type="GO" id="GO:0016757">
    <property type="term" value="F:glycosyltransferase activity"/>
    <property type="evidence" value="ECO:0007669"/>
    <property type="project" value="InterPro"/>
</dbReference>
<evidence type="ECO:0000313" key="2">
    <source>
        <dbReference type="EMBL" id="RNF39622.1"/>
    </source>
</evidence>
<name>A0A3M8P7M5_9BACL</name>
<evidence type="ECO:0000313" key="3">
    <source>
        <dbReference type="Proteomes" id="UP000275473"/>
    </source>
</evidence>
<dbReference type="OrthoDB" id="9813638at2"/>
<dbReference type="AlphaFoldDB" id="A0A3M8P7M5"/>
<dbReference type="RefSeq" id="WP_123165322.1">
    <property type="nucleotide sequence ID" value="NZ_RIAX01000005.1"/>
</dbReference>
<accession>A0A3M8P7M5</accession>
<proteinExistence type="predicted"/>
<dbReference type="Proteomes" id="UP000275473">
    <property type="component" value="Unassembled WGS sequence"/>
</dbReference>
<dbReference type="EMBL" id="RIAX01000005">
    <property type="protein sequence ID" value="RNF39622.1"/>
    <property type="molecule type" value="Genomic_DNA"/>
</dbReference>
<feature type="domain" description="Glycosyl transferase family 1" evidence="1">
    <location>
        <begin position="215"/>
        <end position="397"/>
    </location>
</feature>
<dbReference type="SUPFAM" id="SSF53756">
    <property type="entry name" value="UDP-Glycosyltransferase/glycogen phosphorylase"/>
    <property type="match status" value="1"/>
</dbReference>
<reference evidence="2 3" key="1">
    <citation type="journal article" date="2018" name="Int. J. Syst. Evol. Microbiol.">
        <title>Planococcus salinus sp. nov., a moderately halophilic bacterium isolated from a saline-alkali soil.</title>
        <authorList>
            <person name="Gan L."/>
        </authorList>
    </citation>
    <scope>NUCLEOTIDE SEQUENCE [LARGE SCALE GENOMIC DNA]</scope>
    <source>
        <strain evidence="2 3">LCB217</strain>
    </source>
</reference>
<gene>
    <name evidence="2" type="ORF">EEX84_09125</name>
</gene>
<keyword evidence="2" id="KW-0808">Transferase</keyword>
<keyword evidence="3" id="KW-1185">Reference proteome</keyword>
<dbReference type="Pfam" id="PF00534">
    <property type="entry name" value="Glycos_transf_1"/>
    <property type="match status" value="1"/>
</dbReference>
<sequence>MKILWLVNIPLPEVSIMLGDKPSPFGGWLIKAAEELSKQKDIELFILFPRKGVTDFTRYAGENITYYAFKPVQDSDKKIIRYNLNFRKIIEEVNPDVVHIYGTEMAHSLSMVNTCKEKHVKTVISIQGLVSIISKHTFSTLPFKIVYGFTLRNILRLDNVKGLKRLFEKRGDNEIKAIKGVKHIIGRTTWDRASTAQINPDAKYHFCNEVLREEFYKHKWDINRCQEFSLFISQAHYPIKGLHYVLSAMPEILKKYPKTKLYISGKDITKTNTLFDKLLITNYGRYLKKLIKKFDIEKNVIFTGPLSEKQMCERFLQSNIFISASTIENESNSLSEARILGVPTIASYVGGVIDRVKHYEDGILYQHDAPYMLAHHVGEIFKKKELAISFSEKARKHSLLIHDLDRNTNRIIKIYKDIIDEP</sequence>